<feature type="compositionally biased region" description="Basic residues" evidence="1">
    <location>
        <begin position="86"/>
        <end position="95"/>
    </location>
</feature>
<dbReference type="EMBL" id="CAUYUJ010022566">
    <property type="protein sequence ID" value="CAK0911350.1"/>
    <property type="molecule type" value="Genomic_DNA"/>
</dbReference>
<evidence type="ECO:0000313" key="2">
    <source>
        <dbReference type="EMBL" id="CAK0911350.1"/>
    </source>
</evidence>
<evidence type="ECO:0000256" key="1">
    <source>
        <dbReference type="SAM" id="MobiDB-lite"/>
    </source>
</evidence>
<accession>A0ABN9YFK4</accession>
<keyword evidence="3" id="KW-1185">Reference proteome</keyword>
<gene>
    <name evidence="2" type="ORF">PCOR1329_LOCUS85259</name>
</gene>
<reference evidence="2" key="1">
    <citation type="submission" date="2023-10" db="EMBL/GenBank/DDBJ databases">
        <authorList>
            <person name="Chen Y."/>
            <person name="Shah S."/>
            <person name="Dougan E. K."/>
            <person name="Thang M."/>
            <person name="Chan C."/>
        </authorList>
    </citation>
    <scope>NUCLEOTIDE SEQUENCE [LARGE SCALE GENOMIC DNA]</scope>
</reference>
<name>A0ABN9YFK4_9DINO</name>
<sequence length="95" mass="10292">ADFDRVPNLALFTPGCAELDFPSQARVSREARVGSSRHRRSLGMHSSSTSVRIAALGELGVIFKRDDFAGSSRLSDALPNADTRPYKQKGRITSG</sequence>
<feature type="region of interest" description="Disordered" evidence="1">
    <location>
        <begin position="71"/>
        <end position="95"/>
    </location>
</feature>
<dbReference type="Proteomes" id="UP001189429">
    <property type="component" value="Unassembled WGS sequence"/>
</dbReference>
<evidence type="ECO:0000313" key="3">
    <source>
        <dbReference type="Proteomes" id="UP001189429"/>
    </source>
</evidence>
<feature type="non-terminal residue" evidence="2">
    <location>
        <position position="95"/>
    </location>
</feature>
<comment type="caution">
    <text evidence="2">The sequence shown here is derived from an EMBL/GenBank/DDBJ whole genome shotgun (WGS) entry which is preliminary data.</text>
</comment>
<proteinExistence type="predicted"/>
<feature type="non-terminal residue" evidence="2">
    <location>
        <position position="1"/>
    </location>
</feature>
<protein>
    <submittedName>
        <fullName evidence="2">Uncharacterized protein</fullName>
    </submittedName>
</protein>
<organism evidence="2 3">
    <name type="scientific">Prorocentrum cordatum</name>
    <dbReference type="NCBI Taxonomy" id="2364126"/>
    <lineage>
        <taxon>Eukaryota</taxon>
        <taxon>Sar</taxon>
        <taxon>Alveolata</taxon>
        <taxon>Dinophyceae</taxon>
        <taxon>Prorocentrales</taxon>
        <taxon>Prorocentraceae</taxon>
        <taxon>Prorocentrum</taxon>
    </lineage>
</organism>